<evidence type="ECO:0000259" key="2">
    <source>
        <dbReference type="Pfam" id="PF05569"/>
    </source>
</evidence>
<dbReference type="OrthoDB" id="9804799at2"/>
<keyword evidence="4" id="KW-1185">Reference proteome</keyword>
<dbReference type="CDD" id="cd07341">
    <property type="entry name" value="M56_BlaR1_MecR1_like"/>
    <property type="match status" value="1"/>
</dbReference>
<feature type="domain" description="Peptidase M56" evidence="2">
    <location>
        <begin position="7"/>
        <end position="263"/>
    </location>
</feature>
<keyword evidence="1" id="KW-0812">Transmembrane</keyword>
<dbReference type="HOGENOM" id="CLU_013716_3_0_9"/>
<feature type="transmembrane region" description="Helical" evidence="1">
    <location>
        <begin position="187"/>
        <end position="205"/>
    </location>
</feature>
<evidence type="ECO:0000313" key="4">
    <source>
        <dbReference type="Proteomes" id="UP000004315"/>
    </source>
</evidence>
<evidence type="ECO:0000256" key="1">
    <source>
        <dbReference type="SAM" id="Phobius"/>
    </source>
</evidence>
<dbReference type="STRING" id="518637.EUBIFOR_01711"/>
<dbReference type="Proteomes" id="UP000004315">
    <property type="component" value="Unassembled WGS sequence"/>
</dbReference>
<dbReference type="EMBL" id="ABYT01000092">
    <property type="protein sequence ID" value="EEC89755.1"/>
    <property type="molecule type" value="Genomic_DNA"/>
</dbReference>
<gene>
    <name evidence="3" type="ORF">EUBIFOR_01711</name>
</gene>
<dbReference type="InterPro" id="IPR052173">
    <property type="entry name" value="Beta-lactam_resp_regulator"/>
</dbReference>
<comment type="caution">
    <text evidence="3">The sequence shown here is derived from an EMBL/GenBank/DDBJ whole genome shotgun (WGS) entry which is preliminary data.</text>
</comment>
<feature type="transmembrane region" description="Helical" evidence="1">
    <location>
        <begin position="93"/>
        <end position="117"/>
    </location>
</feature>
<dbReference type="eggNOG" id="COG4219">
    <property type="taxonomic scope" value="Bacteria"/>
</dbReference>
<feature type="transmembrane region" description="Helical" evidence="1">
    <location>
        <begin position="36"/>
        <end position="54"/>
    </location>
</feature>
<name>B7CBY6_9FIRM</name>
<dbReference type="InterPro" id="IPR008756">
    <property type="entry name" value="Peptidase_M56"/>
</dbReference>
<dbReference type="Pfam" id="PF05569">
    <property type="entry name" value="Peptidase_M56"/>
    <property type="match status" value="1"/>
</dbReference>
<dbReference type="PANTHER" id="PTHR34978">
    <property type="entry name" value="POSSIBLE SENSOR-TRANSDUCER PROTEIN BLAR"/>
    <property type="match status" value="1"/>
</dbReference>
<accession>B7CBY6</accession>
<keyword evidence="1" id="KW-0472">Membrane</keyword>
<proteinExistence type="predicted"/>
<evidence type="ECO:0000313" key="3">
    <source>
        <dbReference type="EMBL" id="EEC89755.1"/>
    </source>
</evidence>
<dbReference type="PANTHER" id="PTHR34978:SF3">
    <property type="entry name" value="SLR0241 PROTEIN"/>
    <property type="match status" value="1"/>
</dbReference>
<dbReference type="AlphaFoldDB" id="B7CBY6"/>
<reference evidence="3 4" key="1">
    <citation type="submission" date="2008-11" db="EMBL/GenBank/DDBJ databases">
        <title>Draft genome sequence of Eubacterium biforme (DSM 3989).</title>
        <authorList>
            <person name="Sudarsanam P."/>
            <person name="Ley R."/>
            <person name="Guruge J."/>
            <person name="Turnbaugh P.J."/>
            <person name="Mahowald M."/>
            <person name="Liep D."/>
            <person name="Gordon J."/>
        </authorList>
    </citation>
    <scope>NUCLEOTIDE SEQUENCE [LARGE SCALE GENOMIC DNA]</scope>
    <source>
        <strain evidence="3 4">DSM 3989</strain>
    </source>
</reference>
<keyword evidence="1" id="KW-1133">Transmembrane helix</keyword>
<dbReference type="RefSeq" id="WP_003865499.1">
    <property type="nucleotide sequence ID" value="NZ_DS996843.1"/>
</dbReference>
<organism evidence="3 4">
    <name type="scientific">Holdemanella biformis DSM 3989</name>
    <dbReference type="NCBI Taxonomy" id="518637"/>
    <lineage>
        <taxon>Bacteria</taxon>
        <taxon>Bacillati</taxon>
        <taxon>Bacillota</taxon>
        <taxon>Erysipelotrichia</taxon>
        <taxon>Erysipelotrichales</taxon>
        <taxon>Erysipelotrichaceae</taxon>
        <taxon>Holdemanella</taxon>
    </lineage>
</organism>
<feature type="transmembrane region" description="Helical" evidence="1">
    <location>
        <begin position="12"/>
        <end position="29"/>
    </location>
</feature>
<sequence length="431" mass="48881">MTTLFLKITNMSIIASWLIIIIIMLRIVLQKAPKWIFCLLWGIVAIRLVFPISFQSTLSVVSNPEPINPATFQLSQGTIAHSSDLTTNQEFPIFILVTLVSVIWLIGVIAILCYAIISYWRIKKRMHEAVLLKENIFICDSVKSPFILGIVKPKIYLSSSLGEKEMAYVIAHEKAHLRRKDHLWKPFGFLLLSVYWLNPLIWIAYSLFCKDIELACDEKVIKALNFSERKNYSEALLFCSLQKTNIIAYPLGFGEIGVKGRIRNVLNYKKPAFWIGIVAVIICIIVAVCFLTNSPDNVVENIENVSEKQSNYESSNTSRDSIKNGFSDLEEIELVVEDNWPTSISRVTSETTAKNLSFNIQIDNPMTIILSFVTEEGKISMEITDERGNKLFDETNIETGTFEVNIEEVGTYTVTIQANNHTGSFEIKSKK</sequence>
<protein>
    <submittedName>
        <fullName evidence="3">Peptidase, M56 family</fullName>
    </submittedName>
</protein>
<feature type="transmembrane region" description="Helical" evidence="1">
    <location>
        <begin position="272"/>
        <end position="291"/>
    </location>
</feature>